<dbReference type="EMBL" id="CP118379">
    <property type="protein sequence ID" value="WFD44694.1"/>
    <property type="molecule type" value="Genomic_DNA"/>
</dbReference>
<gene>
    <name evidence="2" type="ORF">MPSI1_003364</name>
</gene>
<keyword evidence="1" id="KW-0812">Transmembrane</keyword>
<reference evidence="2" key="1">
    <citation type="submission" date="2023-02" db="EMBL/GenBank/DDBJ databases">
        <title>Mating type loci evolution in Malassezia.</title>
        <authorList>
            <person name="Coelho M.A."/>
        </authorList>
    </citation>
    <scope>NUCLEOTIDE SEQUENCE</scope>
    <source>
        <strain evidence="2">CBS 14136</strain>
    </source>
</reference>
<dbReference type="AlphaFoldDB" id="A0AAF0FDC8"/>
<evidence type="ECO:0000313" key="3">
    <source>
        <dbReference type="Proteomes" id="UP001214628"/>
    </source>
</evidence>
<name>A0AAF0FDC8_9BASI</name>
<accession>A0AAF0FDC8</accession>
<protein>
    <submittedName>
        <fullName evidence="2">Uncharacterized protein</fullName>
    </submittedName>
</protein>
<proteinExistence type="predicted"/>
<organism evidence="2 3">
    <name type="scientific">Malassezia psittaci</name>
    <dbReference type="NCBI Taxonomy" id="1821823"/>
    <lineage>
        <taxon>Eukaryota</taxon>
        <taxon>Fungi</taxon>
        <taxon>Dikarya</taxon>
        <taxon>Basidiomycota</taxon>
        <taxon>Ustilaginomycotina</taxon>
        <taxon>Malasseziomycetes</taxon>
        <taxon>Malasseziales</taxon>
        <taxon>Malasseziaceae</taxon>
        <taxon>Malassezia</taxon>
    </lineage>
</organism>
<keyword evidence="1" id="KW-0472">Membrane</keyword>
<dbReference type="Proteomes" id="UP001214628">
    <property type="component" value="Chromosome 5"/>
</dbReference>
<feature type="transmembrane region" description="Helical" evidence="1">
    <location>
        <begin position="570"/>
        <end position="588"/>
    </location>
</feature>
<sequence>MVLAIRQKLCADIGKERTAFSIECRIDVQATDKKTTRHLLALEDATLVSHSVEGLGQAFIEQHQNSLALHVGPQGGRFRVYLYISTKLTLNGPPFLVRFPVVRAQENHLQCTFHGYEHAPAVDASPRFDQKRWEGFTLHTQFASTHLLALQWAQNREDQACIHALRANIAQTNFLTLESVCDSEQSKNQANVVLDIISQVQIEGPQIQALAKQGVLTIEVDAHQQTASWDWLEVDGDPSLITTQDCDSFDDVEKRDRCATRSLCILVDAERVCGSFGVGPDTLLEFTVRGRCRVTTDFTRSSTSKVSLPTLRTNAEHHDRKLTIYPTNYSDELLLELISPLPQGCTSHMIGEGCLVTLSEEDPTQDTCVVALSKRLKLIEEAPSLPSTMVLTSIYHEVYPFKSYLRHVLDLEGFAPCNSGEQKVLLFASHIAPDLDQMSCSVNGCSAGMRIEPQAIQEDKNCDVGAVMVTIPATLRRTCPLSITLELRTPRSDALRLTIPRFKTPTQVPRSVLCVHGIGNTKPRMMTQIDDAHYEQGMHLIVTEFADKPILSDHLEIALDSYTALNTGRVGLLMLVLLFAVWMGMMMLELKRIQSQVKSLAINLDIDLDSGWTINFQLWQKWQQTCHYAWKDTSALMLRLWDDYKRLMG</sequence>
<evidence type="ECO:0000256" key="1">
    <source>
        <dbReference type="SAM" id="Phobius"/>
    </source>
</evidence>
<keyword evidence="3" id="KW-1185">Reference proteome</keyword>
<keyword evidence="1" id="KW-1133">Transmembrane helix</keyword>
<evidence type="ECO:0000313" key="2">
    <source>
        <dbReference type="EMBL" id="WFD44694.1"/>
    </source>
</evidence>